<proteinExistence type="predicted"/>
<evidence type="ECO:0000313" key="2">
    <source>
        <dbReference type="EMBL" id="CAG8437532.1"/>
    </source>
</evidence>
<reference evidence="2" key="1">
    <citation type="submission" date="2021-06" db="EMBL/GenBank/DDBJ databases">
        <authorList>
            <person name="Kallberg Y."/>
            <person name="Tangrot J."/>
            <person name="Rosling A."/>
        </authorList>
    </citation>
    <scope>NUCLEOTIDE SEQUENCE</scope>
    <source>
        <strain evidence="2">FL130A</strain>
    </source>
</reference>
<evidence type="ECO:0000256" key="1">
    <source>
        <dbReference type="SAM" id="Coils"/>
    </source>
</evidence>
<keyword evidence="1" id="KW-0175">Coiled coil</keyword>
<organism evidence="2 3">
    <name type="scientific">Ambispora leptoticha</name>
    <dbReference type="NCBI Taxonomy" id="144679"/>
    <lineage>
        <taxon>Eukaryota</taxon>
        <taxon>Fungi</taxon>
        <taxon>Fungi incertae sedis</taxon>
        <taxon>Mucoromycota</taxon>
        <taxon>Glomeromycotina</taxon>
        <taxon>Glomeromycetes</taxon>
        <taxon>Archaeosporales</taxon>
        <taxon>Ambisporaceae</taxon>
        <taxon>Ambispora</taxon>
    </lineage>
</organism>
<dbReference type="EMBL" id="CAJVPS010000001">
    <property type="protein sequence ID" value="CAG8437532.1"/>
    <property type="molecule type" value="Genomic_DNA"/>
</dbReference>
<evidence type="ECO:0000313" key="3">
    <source>
        <dbReference type="Proteomes" id="UP000789508"/>
    </source>
</evidence>
<protein>
    <submittedName>
        <fullName evidence="2">6961_t:CDS:1</fullName>
    </submittedName>
</protein>
<dbReference type="Proteomes" id="UP000789508">
    <property type="component" value="Unassembled WGS sequence"/>
</dbReference>
<name>A0A9N8YLQ9_9GLOM</name>
<comment type="caution">
    <text evidence="2">The sequence shown here is derived from an EMBL/GenBank/DDBJ whole genome shotgun (WGS) entry which is preliminary data.</text>
</comment>
<dbReference type="AlphaFoldDB" id="A0A9N8YLQ9"/>
<sequence length="427" mass="49207">MNNKKSIKNQETGIGFEKILELKEKERQAVEKLKEGYSSYVPGSIPKEVNIKLDAWNMLKVKQLLASITNNQKEVALIRQILNNNQDVDGKIEKYANVKVPHPECDERGIAKYYFTDIIIIPDDEEKIQEIIEYNEAPPIKEKVEIIYKTCPEMLCGDNPCKAPFLTIAEDLLKLIKEDKVEKLIFLSAYDKRKFPNGDERKAQIFKQTFVEVKNMYKISCYLRPIPFENDNPYICRDVLRSLGGVSIPFSEIKVLTPHYPTIESQHDERILLVKQEVIPPCSCGSGVSIDICCGIHCEEHSIEEVEKLINKAEQGQCELKLSDEIMAEYLKAKLRMNEKNNKIKERMIELCAKKFLDIEAKATDIRELALAIIELANILKEMEKLDSGELTFHFEDEDNKLYLESKDSGRIYLFTLNIEDNDISVF</sequence>
<gene>
    <name evidence="2" type="ORF">ALEPTO_LOCUS32</name>
</gene>
<accession>A0A9N8YLQ9</accession>
<keyword evidence="3" id="KW-1185">Reference proteome</keyword>
<feature type="coiled-coil region" evidence="1">
    <location>
        <begin position="327"/>
        <end position="386"/>
    </location>
</feature>